<accession>A0A2W5DWA9</accession>
<dbReference type="EMBL" id="QFOD01000006">
    <property type="protein sequence ID" value="PZP33467.1"/>
    <property type="molecule type" value="Genomic_DNA"/>
</dbReference>
<keyword evidence="7" id="KW-0862">Zinc</keyword>
<evidence type="ECO:0000256" key="3">
    <source>
        <dbReference type="ARBA" id="ARBA00022475"/>
    </source>
</evidence>
<name>A0A2W5DWA9_9BURK</name>
<dbReference type="AlphaFoldDB" id="A0A2W5DWA9"/>
<evidence type="ECO:0000256" key="4">
    <source>
        <dbReference type="ARBA" id="ARBA00022692"/>
    </source>
</evidence>
<organism evidence="9 10">
    <name type="scientific">Roseateles depolymerans</name>
    <dbReference type="NCBI Taxonomy" id="76731"/>
    <lineage>
        <taxon>Bacteria</taxon>
        <taxon>Pseudomonadati</taxon>
        <taxon>Pseudomonadota</taxon>
        <taxon>Betaproteobacteria</taxon>
        <taxon>Burkholderiales</taxon>
        <taxon>Sphaerotilaceae</taxon>
        <taxon>Roseateles</taxon>
    </lineage>
</organism>
<evidence type="ECO:0000256" key="7">
    <source>
        <dbReference type="PIRSR" id="PIRSR604254-1"/>
    </source>
</evidence>
<feature type="transmembrane region" description="Helical" evidence="8">
    <location>
        <begin position="168"/>
        <end position="189"/>
    </location>
</feature>
<keyword evidence="3" id="KW-1003">Cell membrane</keyword>
<dbReference type="InterPro" id="IPR004254">
    <property type="entry name" value="AdipoR/HlyIII-related"/>
</dbReference>
<dbReference type="NCBIfam" id="TIGR01065">
    <property type="entry name" value="hlyIII"/>
    <property type="match status" value="1"/>
</dbReference>
<comment type="caution">
    <text evidence="9">The sequence shown here is derived from an EMBL/GenBank/DDBJ whole genome shotgun (WGS) entry which is preliminary data.</text>
</comment>
<dbReference type="InterPro" id="IPR005744">
    <property type="entry name" value="Hy-lIII"/>
</dbReference>
<feature type="binding site" evidence="7">
    <location>
        <position position="70"/>
    </location>
    <ligand>
        <name>Zn(2+)</name>
        <dbReference type="ChEBI" id="CHEBI:29105"/>
    </ligand>
</feature>
<evidence type="ECO:0000256" key="6">
    <source>
        <dbReference type="ARBA" id="ARBA00023136"/>
    </source>
</evidence>
<feature type="transmembrane region" description="Helical" evidence="8">
    <location>
        <begin position="141"/>
        <end position="162"/>
    </location>
</feature>
<sequence length="221" mass="23187">MSSVLQDRPQTLGEEIANAISHGLGALLAIAALPILVARAVGHGGVADVVAAAVFAATAILLYGVSALYHALPASWAGGRVKAWLMRLDHAAIYVFIAGSYTPFTLGVLPTGPGVTLLVVVWAVAAFGVTIKLLNRLRHPLVSTALYLAMGWVVVFVAGPLIHNMPATGLALLVAGGLSYTLGAVVFLLDNKLRYAHFVWHLFVLGGSVCHFFAALWHAYG</sequence>
<keyword evidence="5 8" id="KW-1133">Transmembrane helix</keyword>
<feature type="binding site" evidence="7">
    <location>
        <position position="201"/>
    </location>
    <ligand>
        <name>Zn(2+)</name>
        <dbReference type="ChEBI" id="CHEBI:29105"/>
    </ligand>
</feature>
<reference evidence="9 10" key="1">
    <citation type="submission" date="2017-08" db="EMBL/GenBank/DDBJ databases">
        <title>Infants hospitalized years apart are colonized by the same room-sourced microbial strains.</title>
        <authorList>
            <person name="Brooks B."/>
            <person name="Olm M.R."/>
            <person name="Firek B.A."/>
            <person name="Baker R."/>
            <person name="Thomas B.C."/>
            <person name="Morowitz M.J."/>
            <person name="Banfield J.F."/>
        </authorList>
    </citation>
    <scope>NUCLEOTIDE SEQUENCE [LARGE SCALE GENOMIC DNA]</scope>
    <source>
        <strain evidence="9">S2_012_000_R2_81</strain>
    </source>
</reference>
<dbReference type="PANTHER" id="PTHR20855:SF3">
    <property type="entry name" value="LD03007P"/>
    <property type="match status" value="1"/>
</dbReference>
<evidence type="ECO:0000256" key="5">
    <source>
        <dbReference type="ARBA" id="ARBA00022989"/>
    </source>
</evidence>
<keyword evidence="7" id="KW-0479">Metal-binding</keyword>
<feature type="transmembrane region" description="Helical" evidence="8">
    <location>
        <begin position="49"/>
        <end position="70"/>
    </location>
</feature>
<gene>
    <name evidence="9" type="ORF">DI603_08875</name>
</gene>
<feature type="transmembrane region" description="Helical" evidence="8">
    <location>
        <begin position="115"/>
        <end position="134"/>
    </location>
</feature>
<feature type="transmembrane region" description="Helical" evidence="8">
    <location>
        <begin position="198"/>
        <end position="220"/>
    </location>
</feature>
<comment type="subcellular location">
    <subcellularLocation>
        <location evidence="1">Cell membrane</location>
        <topology evidence="1">Multi-pass membrane protein</topology>
    </subcellularLocation>
</comment>
<proteinExistence type="inferred from homology"/>
<dbReference type="GO" id="GO:0046872">
    <property type="term" value="F:metal ion binding"/>
    <property type="evidence" value="ECO:0007669"/>
    <property type="project" value="UniProtKB-KW"/>
</dbReference>
<dbReference type="GO" id="GO:0140911">
    <property type="term" value="F:pore-forming activity"/>
    <property type="evidence" value="ECO:0007669"/>
    <property type="project" value="InterPro"/>
</dbReference>
<evidence type="ECO:0000256" key="8">
    <source>
        <dbReference type="SAM" id="Phobius"/>
    </source>
</evidence>
<evidence type="ECO:0000313" key="10">
    <source>
        <dbReference type="Proteomes" id="UP000249633"/>
    </source>
</evidence>
<evidence type="ECO:0000256" key="2">
    <source>
        <dbReference type="ARBA" id="ARBA00008488"/>
    </source>
</evidence>
<feature type="binding site" evidence="7">
    <location>
        <position position="197"/>
    </location>
    <ligand>
        <name>Zn(2+)</name>
        <dbReference type="ChEBI" id="CHEBI:29105"/>
    </ligand>
</feature>
<keyword evidence="6 8" id="KW-0472">Membrane</keyword>
<protein>
    <submittedName>
        <fullName evidence="9">Hemolysin D</fullName>
    </submittedName>
</protein>
<comment type="similarity">
    <text evidence="2">Belongs to the UPF0073 (Hly-III) family.</text>
</comment>
<dbReference type="Pfam" id="PF03006">
    <property type="entry name" value="HlyIII"/>
    <property type="match status" value="1"/>
</dbReference>
<dbReference type="PANTHER" id="PTHR20855">
    <property type="entry name" value="ADIPOR/PROGESTIN RECEPTOR-RELATED"/>
    <property type="match status" value="1"/>
</dbReference>
<keyword evidence="4 8" id="KW-0812">Transmembrane</keyword>
<feature type="transmembrane region" description="Helical" evidence="8">
    <location>
        <begin position="16"/>
        <end position="37"/>
    </location>
</feature>
<dbReference type="GO" id="GO:0005886">
    <property type="term" value="C:plasma membrane"/>
    <property type="evidence" value="ECO:0007669"/>
    <property type="project" value="UniProtKB-SubCell"/>
</dbReference>
<evidence type="ECO:0000256" key="1">
    <source>
        <dbReference type="ARBA" id="ARBA00004651"/>
    </source>
</evidence>
<dbReference type="Proteomes" id="UP000249633">
    <property type="component" value="Unassembled WGS sequence"/>
</dbReference>
<evidence type="ECO:0000313" key="9">
    <source>
        <dbReference type="EMBL" id="PZP33467.1"/>
    </source>
</evidence>